<feature type="transmembrane region" description="Helical" evidence="1">
    <location>
        <begin position="203"/>
        <end position="223"/>
    </location>
</feature>
<sequence length="467" mass="49929">MTEATQVASTGAMAKIRRLIGSGDARGLFGTMVLKAGSAVISFALFSLAAHAAGAVEFGRFSILFSVLSILAIVAASGQEMQVVRSWNEYLASDRPGLALGAVRYGWMVSSAGVLIVCLGFWIVYSMDLPFFRETIQGSNWTAIFSMAFLAGNCLALYSSHVTRAVVSIKLADGHYEFTWRAFAVLFLSISLFVGHSVTSTEILAVFALGLAFVIATQAYVVAVRIKKQIGEVTPGYDVRQWTPRSVRLWLASIMEASNQHLDVFLIGLLLDPVSAGAYFVAARLANAFGLATSGLNTFGTRRVPGLYFARQTAELKHALNMMAGMSLMIVVVGLTAVVIGGDYMLMIFGRTYADYYWVFLLLATGTGLTAANGAAPAFLMLTGHEGRYVTIVTSSLALRVIGFFVIIPHFGILGAAAVSGAVMIGMALLTNYFCRRLTGMDPSILRFVAESTDEAPSGAAKAQPTD</sequence>
<proteinExistence type="predicted"/>
<dbReference type="EMBL" id="FOVR01000002">
    <property type="protein sequence ID" value="SFN90850.1"/>
    <property type="molecule type" value="Genomic_DNA"/>
</dbReference>
<feature type="transmembrane region" description="Helical" evidence="1">
    <location>
        <begin position="326"/>
        <end position="350"/>
    </location>
</feature>
<feature type="transmembrane region" description="Helical" evidence="1">
    <location>
        <begin position="178"/>
        <end position="197"/>
    </location>
</feature>
<dbReference type="PANTHER" id="PTHR43424:SF1">
    <property type="entry name" value="LOCUS PUTATIVE PROTEIN 1-RELATED"/>
    <property type="match status" value="1"/>
</dbReference>
<reference evidence="2 3" key="1">
    <citation type="submission" date="2016-10" db="EMBL/GenBank/DDBJ databases">
        <authorList>
            <person name="de Groot N.N."/>
        </authorList>
    </citation>
    <scope>NUCLEOTIDE SEQUENCE [LARGE SCALE GENOMIC DNA]</scope>
    <source>
        <strain evidence="2 3">CGMCC 1.9157</strain>
    </source>
</reference>
<evidence type="ECO:0000313" key="2">
    <source>
        <dbReference type="EMBL" id="SFN90850.1"/>
    </source>
</evidence>
<gene>
    <name evidence="2" type="ORF">SAMN04488056_102366</name>
</gene>
<dbReference type="AlphaFoldDB" id="A0A1I5CV32"/>
<dbReference type="PANTHER" id="PTHR43424">
    <property type="entry name" value="LOCUS PUTATIVE PROTEIN 1-RELATED"/>
    <property type="match status" value="1"/>
</dbReference>
<accession>A0A1I5CV32</accession>
<dbReference type="OrthoDB" id="8251896at2"/>
<feature type="transmembrane region" description="Helical" evidence="1">
    <location>
        <begin position="414"/>
        <end position="435"/>
    </location>
</feature>
<evidence type="ECO:0000313" key="3">
    <source>
        <dbReference type="Proteomes" id="UP000199236"/>
    </source>
</evidence>
<dbReference type="Proteomes" id="UP000199236">
    <property type="component" value="Unassembled WGS sequence"/>
</dbReference>
<dbReference type="RefSeq" id="WP_090069732.1">
    <property type="nucleotide sequence ID" value="NZ_FOVR01000002.1"/>
</dbReference>
<keyword evidence="1" id="KW-1133">Transmembrane helix</keyword>
<feature type="transmembrane region" description="Helical" evidence="1">
    <location>
        <begin position="389"/>
        <end position="408"/>
    </location>
</feature>
<keyword evidence="3" id="KW-1185">Reference proteome</keyword>
<feature type="transmembrane region" description="Helical" evidence="1">
    <location>
        <begin position="58"/>
        <end position="76"/>
    </location>
</feature>
<evidence type="ECO:0000256" key="1">
    <source>
        <dbReference type="SAM" id="Phobius"/>
    </source>
</evidence>
<name>A0A1I5CV32_9HYPH</name>
<keyword evidence="1" id="KW-0812">Transmembrane</keyword>
<organism evidence="2 3">
    <name type="scientific">Cohaesibacter marisflavi</name>
    <dbReference type="NCBI Taxonomy" id="655353"/>
    <lineage>
        <taxon>Bacteria</taxon>
        <taxon>Pseudomonadati</taxon>
        <taxon>Pseudomonadota</taxon>
        <taxon>Alphaproteobacteria</taxon>
        <taxon>Hyphomicrobiales</taxon>
        <taxon>Cohaesibacteraceae</taxon>
    </lineage>
</organism>
<dbReference type="STRING" id="655353.SAMN04488056_102366"/>
<keyword evidence="1" id="KW-0472">Membrane</keyword>
<feature type="transmembrane region" description="Helical" evidence="1">
    <location>
        <begin position="139"/>
        <end position="158"/>
    </location>
</feature>
<feature type="transmembrane region" description="Helical" evidence="1">
    <location>
        <begin position="356"/>
        <end position="382"/>
    </location>
</feature>
<dbReference type="InterPro" id="IPR052556">
    <property type="entry name" value="PolySynth_Transporter"/>
</dbReference>
<protein>
    <submittedName>
        <fullName evidence="2">Membrane protein involved in the export of O-antigen and teichoic acid</fullName>
    </submittedName>
</protein>
<feature type="transmembrane region" description="Helical" evidence="1">
    <location>
        <begin position="27"/>
        <end position="52"/>
    </location>
</feature>
<feature type="transmembrane region" description="Helical" evidence="1">
    <location>
        <begin position="105"/>
        <end position="127"/>
    </location>
</feature>